<dbReference type="Proteomes" id="UP000434957">
    <property type="component" value="Unassembled WGS sequence"/>
</dbReference>
<proteinExistence type="predicted"/>
<evidence type="ECO:0000313" key="2">
    <source>
        <dbReference type="EMBL" id="KAE9014375.1"/>
    </source>
</evidence>
<evidence type="ECO:0000256" key="1">
    <source>
        <dbReference type="SAM" id="MobiDB-lite"/>
    </source>
</evidence>
<organism evidence="2 4">
    <name type="scientific">Phytophthora rubi</name>
    <dbReference type="NCBI Taxonomy" id="129364"/>
    <lineage>
        <taxon>Eukaryota</taxon>
        <taxon>Sar</taxon>
        <taxon>Stramenopiles</taxon>
        <taxon>Oomycota</taxon>
        <taxon>Peronosporomycetes</taxon>
        <taxon>Peronosporales</taxon>
        <taxon>Peronosporaceae</taxon>
        <taxon>Phytophthora</taxon>
    </lineage>
</organism>
<reference evidence="2 4" key="1">
    <citation type="submission" date="2018-09" db="EMBL/GenBank/DDBJ databases">
        <title>Genomic investigation of the strawberry pathogen Phytophthora fragariae indicates pathogenicity is determined by transcriptional variation in three key races.</title>
        <authorList>
            <person name="Adams T.M."/>
            <person name="Armitage A.D."/>
            <person name="Sobczyk M.K."/>
            <person name="Bates H.J."/>
            <person name="Dunwell J.M."/>
            <person name="Nellist C.F."/>
            <person name="Harrison R.J."/>
        </authorList>
    </citation>
    <scope>NUCLEOTIDE SEQUENCE [LARGE SCALE GENOMIC DNA]</scope>
    <source>
        <strain evidence="2 4">SCRP249</strain>
        <strain evidence="3 5">SCRP333</strain>
    </source>
</reference>
<evidence type="ECO:0000313" key="4">
    <source>
        <dbReference type="Proteomes" id="UP000429607"/>
    </source>
</evidence>
<dbReference type="Proteomes" id="UP000429607">
    <property type="component" value="Unassembled WGS sequence"/>
</dbReference>
<sequence>MIGLARIWKLQQVVALAVVKRARGLPLTESRSRAVASQSLALDSASEASKLLTSAPDSSSREPAVEWRAYSQSHGFREGDSRGWYDYRGQPKSPRRIAAPPMHPQAAGGGGIALIPSLLQRRLAPSGLTPRSA</sequence>
<dbReference type="EMBL" id="QXFV01001128">
    <property type="protein sequence ID" value="KAE9014375.1"/>
    <property type="molecule type" value="Genomic_DNA"/>
</dbReference>
<dbReference type="EMBL" id="QXFT01000752">
    <property type="protein sequence ID" value="KAE9336518.1"/>
    <property type="molecule type" value="Genomic_DNA"/>
</dbReference>
<accession>A0A6A3L869</accession>
<name>A0A6A3L869_9STRA</name>
<evidence type="ECO:0000313" key="5">
    <source>
        <dbReference type="Proteomes" id="UP000434957"/>
    </source>
</evidence>
<protein>
    <submittedName>
        <fullName evidence="2">Uncharacterized protein</fullName>
    </submittedName>
</protein>
<gene>
    <name evidence="2" type="ORF">PR001_g15157</name>
    <name evidence="3" type="ORF">PR003_g12473</name>
</gene>
<feature type="region of interest" description="Disordered" evidence="1">
    <location>
        <begin position="44"/>
        <end position="64"/>
    </location>
</feature>
<dbReference type="AlphaFoldDB" id="A0A6A3L869"/>
<evidence type="ECO:0000313" key="3">
    <source>
        <dbReference type="EMBL" id="KAE9336518.1"/>
    </source>
</evidence>
<keyword evidence="5" id="KW-1185">Reference proteome</keyword>
<comment type="caution">
    <text evidence="2">The sequence shown here is derived from an EMBL/GenBank/DDBJ whole genome shotgun (WGS) entry which is preliminary data.</text>
</comment>